<dbReference type="Proteomes" id="UP000307000">
    <property type="component" value="Chromosome"/>
</dbReference>
<evidence type="ECO:0000313" key="2">
    <source>
        <dbReference type="EMBL" id="QCY48080.1"/>
    </source>
</evidence>
<proteinExistence type="predicted"/>
<gene>
    <name evidence="2" type="ORF">GcLGCM259_2373</name>
</gene>
<accession>A0A5B7WXT0</accession>
<feature type="region of interest" description="Disordered" evidence="1">
    <location>
        <begin position="53"/>
        <end position="73"/>
    </location>
</feature>
<organism evidence="2 3">
    <name type="scientific">Glutamicibacter creatinolyticus</name>
    <dbReference type="NCBI Taxonomy" id="162496"/>
    <lineage>
        <taxon>Bacteria</taxon>
        <taxon>Bacillati</taxon>
        <taxon>Actinomycetota</taxon>
        <taxon>Actinomycetes</taxon>
        <taxon>Micrococcales</taxon>
        <taxon>Micrococcaceae</taxon>
        <taxon>Glutamicibacter</taxon>
    </lineage>
</organism>
<dbReference type="KEGG" id="gcr:GcLGCM259_2373"/>
<feature type="region of interest" description="Disordered" evidence="1">
    <location>
        <begin position="85"/>
        <end position="106"/>
    </location>
</feature>
<protein>
    <submittedName>
        <fullName evidence="2">Uncharacterized protein</fullName>
    </submittedName>
</protein>
<dbReference type="AlphaFoldDB" id="A0A5B7WXT0"/>
<keyword evidence="3" id="KW-1185">Reference proteome</keyword>
<name>A0A5B7WXT0_9MICC</name>
<evidence type="ECO:0000313" key="3">
    <source>
        <dbReference type="Proteomes" id="UP000307000"/>
    </source>
</evidence>
<sequence>MAYRSSRLIVMSASQRGYAFLRRANKTPAPARASISAAPAAISTPLAPVSASSSLLPPDSGLEGESSSLPPVDASVSVDEVSLAPSVADESLPPSVADESLPTDGSTTKKVVVSSVRPSAAWAVYLPDSTPATVTDQLPSSSASVSCCGLVTAALAAAPSGTRETETVTFAFGSETPEIVMFGPSTSEFSLGEVIFTGS</sequence>
<dbReference type="EMBL" id="CP034412">
    <property type="protein sequence ID" value="QCY48080.1"/>
    <property type="molecule type" value="Genomic_DNA"/>
</dbReference>
<reference evidence="2 3" key="1">
    <citation type="submission" date="2018-12" db="EMBL/GenBank/DDBJ databases">
        <title>Complete Genome Sequence of Glutamicibacter creatinolyticus strain LGCM259,isolated from an abscess of a 12-year-old mare in Italy.</title>
        <authorList>
            <person name="Santos R.G."/>
            <person name="Silva A.L."/>
            <person name="Seyffert N."/>
            <person name="Castro T.L.P."/>
            <person name="Attili A.R."/>
            <person name="Rifici C."/>
            <person name="Mazzullo G."/>
            <person name="Brenig B."/>
            <person name="Venanzi F."/>
            <person name="Azevedo V."/>
        </authorList>
    </citation>
    <scope>NUCLEOTIDE SEQUENCE [LARGE SCALE GENOMIC DNA]</scope>
    <source>
        <strain evidence="2 3">LGCM 259</strain>
    </source>
</reference>
<evidence type="ECO:0000256" key="1">
    <source>
        <dbReference type="SAM" id="MobiDB-lite"/>
    </source>
</evidence>